<keyword evidence="5 11" id="KW-0812">Transmembrane</keyword>
<dbReference type="CDD" id="cd17319">
    <property type="entry name" value="MFS_ExuT_GudP_like"/>
    <property type="match status" value="1"/>
</dbReference>
<dbReference type="Proteomes" id="UP000325255">
    <property type="component" value="Unassembled WGS sequence"/>
</dbReference>
<evidence type="ECO:0000259" key="12">
    <source>
        <dbReference type="PROSITE" id="PS50850"/>
    </source>
</evidence>
<dbReference type="AlphaFoldDB" id="A0A5M6ITC0"/>
<feature type="transmembrane region" description="Helical" evidence="11">
    <location>
        <begin position="268"/>
        <end position="289"/>
    </location>
</feature>
<sequence>MPKIRHLRWWIIGLVCLGTITNYLARSTLGVAAPTLLKELDISTQQYSWILGAFQAGYTIAQPICGYVLDVIGLKIGFALFAVAWSVLTMAHGLAGSWVSMAWLRGLMGMAEATAIPAGMKTTAEWFPAKERGLAGGLFNAGTSVGAMLAPPLVVWAILNYNWQAAFLITGALGLVWTVLWLWFYQGPDKHPALTDEERTLITSGQETHLQTGAKPSLKQILRQRNFWGIALPRFLADPAWGTFTFWVPLYLASVRHWDLKQIAMFAWLPFLAADFGCIVGGPVASFLQRTTGMSLINARRCAFTMGAVLMLAPAFIGFADSAYTAMALICVGGFAHQMLSTTVITMASDLFRRSEVGTVAGLAGTCGWTGQLIFSLMIGALVSTIGYNPFFVCLGLLDLVGAVLLWTLVRERKEDAAAAAATPQAAH</sequence>
<dbReference type="RefSeq" id="WP_150042281.1">
    <property type="nucleotide sequence ID" value="NZ_OW485601.1"/>
</dbReference>
<feature type="transmembrane region" description="Helical" evidence="11">
    <location>
        <begin position="390"/>
        <end position="410"/>
    </location>
</feature>
<dbReference type="Pfam" id="PF07690">
    <property type="entry name" value="MFS_1"/>
    <property type="match status" value="2"/>
</dbReference>
<evidence type="ECO:0000256" key="5">
    <source>
        <dbReference type="ARBA" id="ARBA00022692"/>
    </source>
</evidence>
<keyword evidence="3" id="KW-1003">Cell membrane</keyword>
<feature type="transmembrane region" description="Helical" evidence="11">
    <location>
        <begin position="138"/>
        <end position="159"/>
    </location>
</feature>
<accession>A0A5M6ITC0</accession>
<name>A0A5M6ITC0_9PROT</name>
<evidence type="ECO:0000256" key="4">
    <source>
        <dbReference type="ARBA" id="ARBA00022519"/>
    </source>
</evidence>
<feature type="transmembrane region" description="Helical" evidence="11">
    <location>
        <begin position="301"/>
        <end position="320"/>
    </location>
</feature>
<comment type="similarity">
    <text evidence="9">Belongs to the major facilitator superfamily. Phthalate permease family.</text>
</comment>
<keyword evidence="4" id="KW-0997">Cell inner membrane</keyword>
<dbReference type="GO" id="GO:0015134">
    <property type="term" value="F:hexuronate transmembrane transporter activity"/>
    <property type="evidence" value="ECO:0007669"/>
    <property type="project" value="TreeGrafter"/>
</dbReference>
<feature type="transmembrane region" description="Helical" evidence="11">
    <location>
        <begin position="46"/>
        <end position="69"/>
    </location>
</feature>
<dbReference type="InterPro" id="IPR036259">
    <property type="entry name" value="MFS_trans_sf"/>
</dbReference>
<dbReference type="EMBL" id="VWPK01000029">
    <property type="protein sequence ID" value="KAA5610695.1"/>
    <property type="molecule type" value="Genomic_DNA"/>
</dbReference>
<feature type="transmembrane region" description="Helical" evidence="11">
    <location>
        <begin position="165"/>
        <end position="184"/>
    </location>
</feature>
<dbReference type="PIRSF" id="PIRSF002808">
    <property type="entry name" value="Hexose_phosphate_transp"/>
    <property type="match status" value="1"/>
</dbReference>
<dbReference type="OrthoDB" id="9794076at2"/>
<evidence type="ECO:0000256" key="6">
    <source>
        <dbReference type="ARBA" id="ARBA00022729"/>
    </source>
</evidence>
<gene>
    <name evidence="13" type="ORF">F1189_18155</name>
</gene>
<dbReference type="PANTHER" id="PTHR11662:SF285">
    <property type="entry name" value="HEXURONATE TRANSPORTER"/>
    <property type="match status" value="1"/>
</dbReference>
<dbReference type="InterPro" id="IPR000849">
    <property type="entry name" value="Sugar_P_transporter"/>
</dbReference>
<dbReference type="GO" id="GO:0005886">
    <property type="term" value="C:plasma membrane"/>
    <property type="evidence" value="ECO:0007669"/>
    <property type="project" value="UniProtKB-SubCell"/>
</dbReference>
<evidence type="ECO:0000256" key="8">
    <source>
        <dbReference type="ARBA" id="ARBA00023136"/>
    </source>
</evidence>
<evidence type="ECO:0000256" key="10">
    <source>
        <dbReference type="ARBA" id="ARBA00052849"/>
    </source>
</evidence>
<feature type="transmembrane region" description="Helical" evidence="11">
    <location>
        <begin position="7"/>
        <end position="26"/>
    </location>
</feature>
<keyword evidence="2" id="KW-0813">Transport</keyword>
<comment type="caution">
    <text evidence="13">The sequence shown here is derived from an EMBL/GenBank/DDBJ whole genome shotgun (WGS) entry which is preliminary data.</text>
</comment>
<keyword evidence="7 11" id="KW-1133">Transmembrane helix</keyword>
<comment type="subcellular location">
    <subcellularLocation>
        <location evidence="1">Cell inner membrane</location>
        <topology evidence="1">Multi-pass membrane protein</topology>
    </subcellularLocation>
</comment>
<feature type="transmembrane region" description="Helical" evidence="11">
    <location>
        <begin position="360"/>
        <end position="384"/>
    </location>
</feature>
<keyword evidence="14" id="KW-1185">Reference proteome</keyword>
<reference evidence="13 14" key="1">
    <citation type="submission" date="2019-09" db="EMBL/GenBank/DDBJ databases">
        <title>Genome sequence of Rhodovastum atsumiense, a diverse member of the Acetobacteraceae family of non-sulfur purple photosynthetic bacteria.</title>
        <authorList>
            <person name="Meyer T."/>
            <person name="Kyndt J."/>
        </authorList>
    </citation>
    <scope>NUCLEOTIDE SEQUENCE [LARGE SCALE GENOMIC DNA]</scope>
    <source>
        <strain evidence="13 14">DSM 21279</strain>
    </source>
</reference>
<evidence type="ECO:0000313" key="14">
    <source>
        <dbReference type="Proteomes" id="UP000325255"/>
    </source>
</evidence>
<dbReference type="PROSITE" id="PS50850">
    <property type="entry name" value="MFS"/>
    <property type="match status" value="1"/>
</dbReference>
<feature type="transmembrane region" description="Helical" evidence="11">
    <location>
        <begin position="326"/>
        <end position="348"/>
    </location>
</feature>
<protein>
    <submittedName>
        <fullName evidence="13">MFS transporter</fullName>
    </submittedName>
</protein>
<dbReference type="Gene3D" id="1.20.1250.20">
    <property type="entry name" value="MFS general substrate transporter like domains"/>
    <property type="match status" value="2"/>
</dbReference>
<feature type="domain" description="Major facilitator superfamily (MFS) profile" evidence="12">
    <location>
        <begin position="11"/>
        <end position="414"/>
    </location>
</feature>
<evidence type="ECO:0000256" key="9">
    <source>
        <dbReference type="ARBA" id="ARBA00038514"/>
    </source>
</evidence>
<dbReference type="InterPro" id="IPR020846">
    <property type="entry name" value="MFS_dom"/>
</dbReference>
<evidence type="ECO:0000256" key="3">
    <source>
        <dbReference type="ARBA" id="ARBA00022475"/>
    </source>
</evidence>
<keyword evidence="6" id="KW-0732">Signal</keyword>
<dbReference type="SUPFAM" id="SSF103473">
    <property type="entry name" value="MFS general substrate transporter"/>
    <property type="match status" value="1"/>
</dbReference>
<dbReference type="InterPro" id="IPR011701">
    <property type="entry name" value="MFS"/>
</dbReference>
<keyword evidence="8 11" id="KW-0472">Membrane</keyword>
<evidence type="ECO:0000256" key="1">
    <source>
        <dbReference type="ARBA" id="ARBA00004429"/>
    </source>
</evidence>
<dbReference type="PANTHER" id="PTHR11662">
    <property type="entry name" value="SOLUTE CARRIER FAMILY 17"/>
    <property type="match status" value="1"/>
</dbReference>
<dbReference type="InterPro" id="IPR050382">
    <property type="entry name" value="MFS_Na/Anion_cotransporter"/>
</dbReference>
<comment type="catalytic activity">
    <reaction evidence="10">
        <text>aldehydo-D-galacturonate(out) + H(+)(out) = aldehydo-D-galacturonate(in) + H(+)(in)</text>
        <dbReference type="Rhea" id="RHEA:29295"/>
        <dbReference type="ChEBI" id="CHEBI:12952"/>
        <dbReference type="ChEBI" id="CHEBI:15378"/>
    </reaction>
</comment>
<feature type="transmembrane region" description="Helical" evidence="11">
    <location>
        <begin position="76"/>
        <end position="95"/>
    </location>
</feature>
<evidence type="ECO:0000313" key="13">
    <source>
        <dbReference type="EMBL" id="KAA5610695.1"/>
    </source>
</evidence>
<organism evidence="13 14">
    <name type="scientific">Rhodovastum atsumiense</name>
    <dbReference type="NCBI Taxonomy" id="504468"/>
    <lineage>
        <taxon>Bacteria</taxon>
        <taxon>Pseudomonadati</taxon>
        <taxon>Pseudomonadota</taxon>
        <taxon>Alphaproteobacteria</taxon>
        <taxon>Acetobacterales</taxon>
        <taxon>Acetobacteraceae</taxon>
        <taxon>Rhodovastum</taxon>
    </lineage>
</organism>
<dbReference type="FunFam" id="1.20.1250.20:FF:000036">
    <property type="entry name" value="Hexuronate transporter"/>
    <property type="match status" value="1"/>
</dbReference>
<evidence type="ECO:0000256" key="2">
    <source>
        <dbReference type="ARBA" id="ARBA00022448"/>
    </source>
</evidence>
<evidence type="ECO:0000256" key="7">
    <source>
        <dbReference type="ARBA" id="ARBA00022989"/>
    </source>
</evidence>
<evidence type="ECO:0000256" key="11">
    <source>
        <dbReference type="SAM" id="Phobius"/>
    </source>
</evidence>
<proteinExistence type="inferred from homology"/>